<keyword evidence="2" id="KW-0067">ATP-binding</keyword>
<proteinExistence type="predicted"/>
<dbReference type="GO" id="GO:0016301">
    <property type="term" value="F:kinase activity"/>
    <property type="evidence" value="ECO:0007669"/>
    <property type="project" value="UniProtKB-KW"/>
</dbReference>
<dbReference type="STRING" id="307972.A0A2G8LA03"/>
<keyword evidence="3" id="KW-0808">Transferase</keyword>
<dbReference type="EMBL" id="MRZV01000154">
    <property type="protein sequence ID" value="PIK57087.1"/>
    <property type="molecule type" value="Genomic_DNA"/>
</dbReference>
<sequence length="109" mass="11962">MLVVSRKKPSAKDLLENSIFDNRDFAKEIDEITSEARKLRSVSSMSGVTDSVAVVTSATSEVYYWGGGRLTPHMLEVFKDGNGAIQVTAGHSHFAAVTVEKELMTWAVR</sequence>
<dbReference type="PANTHER" id="PTHR44535:SF1">
    <property type="entry name" value="SERINE_THREONINE-PROTEIN KINASE NEK9"/>
    <property type="match status" value="1"/>
</dbReference>
<evidence type="ECO:0000256" key="1">
    <source>
        <dbReference type="ARBA" id="ARBA00022741"/>
    </source>
</evidence>
<protein>
    <submittedName>
        <fullName evidence="3">Putative serine/threonine-protein kinase Nek9-like</fullName>
    </submittedName>
</protein>
<dbReference type="InterPro" id="IPR009091">
    <property type="entry name" value="RCC1/BLIP-II"/>
</dbReference>
<name>A0A2G8LA03_STIJA</name>
<dbReference type="InterPro" id="IPR051997">
    <property type="entry name" value="STK_NEK"/>
</dbReference>
<evidence type="ECO:0000256" key="2">
    <source>
        <dbReference type="ARBA" id="ARBA00022840"/>
    </source>
</evidence>
<keyword evidence="3" id="KW-0418">Kinase</keyword>
<dbReference type="OrthoDB" id="8068875at2759"/>
<gene>
    <name evidence="3" type="ORF">BSL78_06027</name>
</gene>
<dbReference type="GO" id="GO:0005524">
    <property type="term" value="F:ATP binding"/>
    <property type="evidence" value="ECO:0007669"/>
    <property type="project" value="UniProtKB-KW"/>
</dbReference>
<keyword evidence="4" id="KW-1185">Reference proteome</keyword>
<reference evidence="3 4" key="1">
    <citation type="journal article" date="2017" name="PLoS Biol.">
        <title>The sea cucumber genome provides insights into morphological evolution and visceral regeneration.</title>
        <authorList>
            <person name="Zhang X."/>
            <person name="Sun L."/>
            <person name="Yuan J."/>
            <person name="Sun Y."/>
            <person name="Gao Y."/>
            <person name="Zhang L."/>
            <person name="Li S."/>
            <person name="Dai H."/>
            <person name="Hamel J.F."/>
            <person name="Liu C."/>
            <person name="Yu Y."/>
            <person name="Liu S."/>
            <person name="Lin W."/>
            <person name="Guo K."/>
            <person name="Jin S."/>
            <person name="Xu P."/>
            <person name="Storey K.B."/>
            <person name="Huan P."/>
            <person name="Zhang T."/>
            <person name="Zhou Y."/>
            <person name="Zhang J."/>
            <person name="Lin C."/>
            <person name="Li X."/>
            <person name="Xing L."/>
            <person name="Huo D."/>
            <person name="Sun M."/>
            <person name="Wang L."/>
            <person name="Mercier A."/>
            <person name="Li F."/>
            <person name="Yang H."/>
            <person name="Xiang J."/>
        </authorList>
    </citation>
    <scope>NUCLEOTIDE SEQUENCE [LARGE SCALE GENOMIC DNA]</scope>
    <source>
        <strain evidence="3">Shaxun</strain>
        <tissue evidence="3">Muscle</tissue>
    </source>
</reference>
<organism evidence="3 4">
    <name type="scientific">Stichopus japonicus</name>
    <name type="common">Sea cucumber</name>
    <dbReference type="NCBI Taxonomy" id="307972"/>
    <lineage>
        <taxon>Eukaryota</taxon>
        <taxon>Metazoa</taxon>
        <taxon>Echinodermata</taxon>
        <taxon>Eleutherozoa</taxon>
        <taxon>Echinozoa</taxon>
        <taxon>Holothuroidea</taxon>
        <taxon>Aspidochirotacea</taxon>
        <taxon>Aspidochirotida</taxon>
        <taxon>Stichopodidae</taxon>
        <taxon>Apostichopus</taxon>
    </lineage>
</organism>
<evidence type="ECO:0000313" key="3">
    <source>
        <dbReference type="EMBL" id="PIK57087.1"/>
    </source>
</evidence>
<keyword evidence="1" id="KW-0547">Nucleotide-binding</keyword>
<accession>A0A2G8LA03</accession>
<dbReference type="SUPFAM" id="SSF50985">
    <property type="entry name" value="RCC1/BLIP-II"/>
    <property type="match status" value="1"/>
</dbReference>
<comment type="caution">
    <text evidence="3">The sequence shown here is derived from an EMBL/GenBank/DDBJ whole genome shotgun (WGS) entry which is preliminary data.</text>
</comment>
<evidence type="ECO:0000313" key="4">
    <source>
        <dbReference type="Proteomes" id="UP000230750"/>
    </source>
</evidence>
<dbReference type="PANTHER" id="PTHR44535">
    <property type="entry name" value="PROTEIN CBG16200"/>
    <property type="match status" value="1"/>
</dbReference>
<dbReference type="Gene3D" id="2.130.10.30">
    <property type="entry name" value="Regulator of chromosome condensation 1/beta-lactamase-inhibitor protein II"/>
    <property type="match status" value="1"/>
</dbReference>
<dbReference type="AlphaFoldDB" id="A0A2G8LA03"/>
<dbReference type="Proteomes" id="UP000230750">
    <property type="component" value="Unassembled WGS sequence"/>
</dbReference>